<dbReference type="EMBL" id="JAAITT010000006">
    <property type="protein sequence ID" value="NSJ48276.1"/>
    <property type="molecule type" value="Genomic_DNA"/>
</dbReference>
<dbReference type="InterPro" id="IPR027417">
    <property type="entry name" value="P-loop_NTPase"/>
</dbReference>
<evidence type="ECO:0000256" key="3">
    <source>
        <dbReference type="ARBA" id="ARBA00022475"/>
    </source>
</evidence>
<dbReference type="InterPro" id="IPR003593">
    <property type="entry name" value="AAA+_ATPase"/>
</dbReference>
<dbReference type="InterPro" id="IPR050107">
    <property type="entry name" value="ABC_carbohydrate_import_ATPase"/>
</dbReference>
<evidence type="ECO:0000256" key="1">
    <source>
        <dbReference type="ARBA" id="ARBA00004202"/>
    </source>
</evidence>
<dbReference type="SUPFAM" id="SSF52540">
    <property type="entry name" value="P-loop containing nucleoside triphosphate hydrolases"/>
    <property type="match status" value="2"/>
</dbReference>
<dbReference type="FunFam" id="3.40.50.300:FF:000127">
    <property type="entry name" value="Ribose import ATP-binding protein RbsA"/>
    <property type="match status" value="1"/>
</dbReference>
<dbReference type="GO" id="GO:0016887">
    <property type="term" value="F:ATP hydrolysis activity"/>
    <property type="evidence" value="ECO:0007669"/>
    <property type="project" value="InterPro"/>
</dbReference>
<evidence type="ECO:0000256" key="9">
    <source>
        <dbReference type="ARBA" id="ARBA00023136"/>
    </source>
</evidence>
<dbReference type="GO" id="GO:0005886">
    <property type="term" value="C:plasma membrane"/>
    <property type="evidence" value="ECO:0007669"/>
    <property type="project" value="UniProtKB-SubCell"/>
</dbReference>
<gene>
    <name evidence="12" type="ORF">G5B36_06125</name>
    <name evidence="11" type="ORF">L0N08_22030</name>
</gene>
<organism evidence="11 14">
    <name type="scientific">Enterocloster aldenensis</name>
    <dbReference type="NCBI Taxonomy" id="358742"/>
    <lineage>
        <taxon>Bacteria</taxon>
        <taxon>Bacillati</taxon>
        <taxon>Bacillota</taxon>
        <taxon>Clostridia</taxon>
        <taxon>Lachnospirales</taxon>
        <taxon>Lachnospiraceae</taxon>
        <taxon>Enterocloster</taxon>
    </lineage>
</organism>
<reference evidence="12 13" key="1">
    <citation type="journal article" date="2020" name="Cell Host Microbe">
        <title>Functional and Genomic Variation between Human-Derived Isolates of Lachnospiraceae Reveals Inter- and Intra-Species Diversity.</title>
        <authorList>
            <person name="Sorbara M.T."/>
            <person name="Littmann E.R."/>
            <person name="Fontana E."/>
            <person name="Moody T.U."/>
            <person name="Kohout C.E."/>
            <person name="Gjonbalaj M."/>
            <person name="Eaton V."/>
            <person name="Seok R."/>
            <person name="Leiner I.M."/>
            <person name="Pamer E.G."/>
        </authorList>
    </citation>
    <scope>NUCLEOTIDE SEQUENCE [LARGE SCALE GENOMIC DNA]</scope>
    <source>
        <strain evidence="12 13">MSK.1.17</strain>
    </source>
</reference>
<dbReference type="Pfam" id="PF00005">
    <property type="entry name" value="ABC_tran"/>
    <property type="match status" value="2"/>
</dbReference>
<dbReference type="CDD" id="cd03216">
    <property type="entry name" value="ABC_Carb_Monos_I"/>
    <property type="match status" value="1"/>
</dbReference>
<dbReference type="PROSITE" id="PS50893">
    <property type="entry name" value="ABC_TRANSPORTER_2"/>
    <property type="match status" value="2"/>
</dbReference>
<dbReference type="Proteomes" id="UP000669239">
    <property type="component" value="Unassembled WGS sequence"/>
</dbReference>
<feature type="domain" description="ABC transporter" evidence="10">
    <location>
        <begin position="6"/>
        <end position="241"/>
    </location>
</feature>
<evidence type="ECO:0000313" key="11">
    <source>
        <dbReference type="EMBL" id="MCG4748102.1"/>
    </source>
</evidence>
<keyword evidence="2" id="KW-0813">Transport</keyword>
<evidence type="ECO:0000256" key="5">
    <source>
        <dbReference type="ARBA" id="ARBA00022737"/>
    </source>
</evidence>
<keyword evidence="5" id="KW-0677">Repeat</keyword>
<dbReference type="InterPro" id="IPR017871">
    <property type="entry name" value="ABC_transporter-like_CS"/>
</dbReference>
<dbReference type="GO" id="GO:0005524">
    <property type="term" value="F:ATP binding"/>
    <property type="evidence" value="ECO:0007669"/>
    <property type="project" value="UniProtKB-KW"/>
</dbReference>
<dbReference type="PROSITE" id="PS00211">
    <property type="entry name" value="ABC_TRANSPORTER_1"/>
    <property type="match status" value="1"/>
</dbReference>
<evidence type="ECO:0000256" key="2">
    <source>
        <dbReference type="ARBA" id="ARBA00022448"/>
    </source>
</evidence>
<dbReference type="RefSeq" id="WP_165641643.1">
    <property type="nucleotide sequence ID" value="NZ_JAAITT010000006.1"/>
</dbReference>
<dbReference type="PANTHER" id="PTHR43790">
    <property type="entry name" value="CARBOHYDRATE TRANSPORT ATP-BINDING PROTEIN MG119-RELATED"/>
    <property type="match status" value="1"/>
</dbReference>
<evidence type="ECO:0000256" key="8">
    <source>
        <dbReference type="ARBA" id="ARBA00022967"/>
    </source>
</evidence>
<accession>A0AAW5BW54</accession>
<proteinExistence type="predicted"/>
<keyword evidence="4" id="KW-0762">Sugar transport</keyword>
<evidence type="ECO:0000256" key="4">
    <source>
        <dbReference type="ARBA" id="ARBA00022597"/>
    </source>
</evidence>
<name>A0AAW5BW54_9FIRM</name>
<comment type="subcellular location">
    <subcellularLocation>
        <location evidence="1">Cell membrane</location>
        <topology evidence="1">Peripheral membrane protein</topology>
    </subcellularLocation>
</comment>
<evidence type="ECO:0000259" key="10">
    <source>
        <dbReference type="PROSITE" id="PS50893"/>
    </source>
</evidence>
<dbReference type="EMBL" id="JAKNGE010000032">
    <property type="protein sequence ID" value="MCG4748102.1"/>
    <property type="molecule type" value="Genomic_DNA"/>
</dbReference>
<sequence length="507" mass="55773">MEDYILHMNHITKEFPGVKALDDVTFGIRKGEVHALCGENGAGKSTLMKVLSGEHRDYTGELVLNGKRVNFKGIKESEAAGIAIIHQELGLIQTMNVCENIFLGDEICENGHINWDIHYQKTREILKELKLNISPKTRVGNLGIGQQQLIEIAKALSKNCKILILDEPTAPLPEDDSENLLKLVRELRDKGMSIIFISHKLGEVLRIADTITILRDGQTVESKPAGDYTEDTLVKGMVGRELNTMFAKRHSKIGDVALRVSNWSVYDGINNKWIVKDVELEVRQGEVVGLAGMIGAGRTELAMSIFGALDGAVTGKLTYMGKEHPHFKNANDAIKQGVFYSSEDRKGLGLILTSDIAYNSSLSSLDKYINGKLFINKDSEYDKVKEMVKRLQVKTPSILQKVGNLSGGNQQKVCLAKALLCEPKVLILDEATRGIDIGAKSEIYQLINEIAAQGVAVIMISSELPEILGMSDRVYVMREGIVAGHFDNSERTLTQENIAKAATGGTK</sequence>
<evidence type="ECO:0000313" key="13">
    <source>
        <dbReference type="Proteomes" id="UP000669239"/>
    </source>
</evidence>
<keyword evidence="9" id="KW-0472">Membrane</keyword>
<dbReference type="AlphaFoldDB" id="A0AAW5BW54"/>
<dbReference type="PANTHER" id="PTHR43790:SF1">
    <property type="entry name" value="XYLOSE IMPORT ATP-BINDING PROTEIN XYLG"/>
    <property type="match status" value="1"/>
</dbReference>
<dbReference type="SMART" id="SM00382">
    <property type="entry name" value="AAA"/>
    <property type="match status" value="2"/>
</dbReference>
<evidence type="ECO:0000256" key="6">
    <source>
        <dbReference type="ARBA" id="ARBA00022741"/>
    </source>
</evidence>
<evidence type="ECO:0000313" key="12">
    <source>
        <dbReference type="EMBL" id="NSJ48276.1"/>
    </source>
</evidence>
<keyword evidence="8" id="KW-1278">Translocase</keyword>
<protein>
    <submittedName>
        <fullName evidence="11">Sugar ABC transporter ATP-binding protein</fullName>
    </submittedName>
</protein>
<dbReference type="InterPro" id="IPR003439">
    <property type="entry name" value="ABC_transporter-like_ATP-bd"/>
</dbReference>
<reference evidence="12" key="2">
    <citation type="submission" date="2020-02" db="EMBL/GenBank/DDBJ databases">
        <authorList>
            <person name="Littmann E."/>
            <person name="Sorbara M."/>
        </authorList>
    </citation>
    <scope>NUCLEOTIDE SEQUENCE</scope>
    <source>
        <strain evidence="12">MSK.1.17</strain>
    </source>
</reference>
<dbReference type="Proteomes" id="UP001299608">
    <property type="component" value="Unassembled WGS sequence"/>
</dbReference>
<reference evidence="11" key="3">
    <citation type="submission" date="2022-01" db="EMBL/GenBank/DDBJ databases">
        <title>Collection of gut derived symbiotic bacterial strains cultured from healthy donors.</title>
        <authorList>
            <person name="Lin H."/>
            <person name="Kohout C."/>
            <person name="Waligurski E."/>
            <person name="Pamer E.G."/>
        </authorList>
    </citation>
    <scope>NUCLEOTIDE SEQUENCE</scope>
    <source>
        <strain evidence="11">DFI.6.55</strain>
    </source>
</reference>
<evidence type="ECO:0000256" key="7">
    <source>
        <dbReference type="ARBA" id="ARBA00022840"/>
    </source>
</evidence>
<dbReference type="Gene3D" id="3.40.50.300">
    <property type="entry name" value="P-loop containing nucleotide triphosphate hydrolases"/>
    <property type="match status" value="2"/>
</dbReference>
<evidence type="ECO:0000313" key="14">
    <source>
        <dbReference type="Proteomes" id="UP001299608"/>
    </source>
</evidence>
<feature type="domain" description="ABC transporter" evidence="10">
    <location>
        <begin position="258"/>
        <end position="504"/>
    </location>
</feature>
<comment type="caution">
    <text evidence="11">The sequence shown here is derived from an EMBL/GenBank/DDBJ whole genome shotgun (WGS) entry which is preliminary data.</text>
</comment>
<keyword evidence="7 11" id="KW-0067">ATP-binding</keyword>
<keyword evidence="6" id="KW-0547">Nucleotide-binding</keyword>
<dbReference type="CDD" id="cd03215">
    <property type="entry name" value="ABC_Carb_Monos_II"/>
    <property type="match status" value="1"/>
</dbReference>
<keyword evidence="3" id="KW-1003">Cell membrane</keyword>
<keyword evidence="13" id="KW-1185">Reference proteome</keyword>